<gene>
    <name evidence="3" type="ORF">SAMN06297358_0691</name>
</gene>
<accession>A0A285ZS64</accession>
<dbReference type="Gene3D" id="2.60.40.10">
    <property type="entry name" value="Immunoglobulins"/>
    <property type="match status" value="1"/>
</dbReference>
<evidence type="ECO:0000313" key="3">
    <source>
        <dbReference type="EMBL" id="SOD12481.1"/>
    </source>
</evidence>
<proteinExistence type="predicted"/>
<organism evidence="3 4">
    <name type="scientific">Pedobacter xixiisoli</name>
    <dbReference type="NCBI Taxonomy" id="1476464"/>
    <lineage>
        <taxon>Bacteria</taxon>
        <taxon>Pseudomonadati</taxon>
        <taxon>Bacteroidota</taxon>
        <taxon>Sphingobacteriia</taxon>
        <taxon>Sphingobacteriales</taxon>
        <taxon>Sphingobacteriaceae</taxon>
        <taxon>Pedobacter</taxon>
    </lineage>
</organism>
<dbReference type="OrthoDB" id="749310at2"/>
<feature type="domain" description="Secretion system C-terminal sorting" evidence="2">
    <location>
        <begin position="404"/>
        <end position="465"/>
    </location>
</feature>
<protein>
    <submittedName>
        <fullName evidence="3">Por secretion system C-terminal sorting domain-containing protein</fullName>
    </submittedName>
</protein>
<dbReference type="EMBL" id="OCMT01000001">
    <property type="protein sequence ID" value="SOD12481.1"/>
    <property type="molecule type" value="Genomic_DNA"/>
</dbReference>
<reference evidence="4" key="1">
    <citation type="submission" date="2017-09" db="EMBL/GenBank/DDBJ databases">
        <authorList>
            <person name="Varghese N."/>
            <person name="Submissions S."/>
        </authorList>
    </citation>
    <scope>NUCLEOTIDE SEQUENCE [LARGE SCALE GENOMIC DNA]</scope>
    <source>
        <strain evidence="4">CGMCC 1.12803</strain>
    </source>
</reference>
<evidence type="ECO:0000259" key="2">
    <source>
        <dbReference type="Pfam" id="PF18962"/>
    </source>
</evidence>
<name>A0A285ZS64_9SPHI</name>
<dbReference type="AlphaFoldDB" id="A0A285ZS64"/>
<dbReference type="InterPro" id="IPR026444">
    <property type="entry name" value="Secre_tail"/>
</dbReference>
<keyword evidence="1" id="KW-0732">Signal</keyword>
<keyword evidence="4" id="KW-1185">Reference proteome</keyword>
<dbReference type="RefSeq" id="WP_097128725.1">
    <property type="nucleotide sequence ID" value="NZ_OCMT01000001.1"/>
</dbReference>
<sequence>MKLKLLLSTSLLLGAAYLAKAQTYGLWQGAAQATSFDYVLSGNATFSNGPSINSSVSSQATPGWLPAPSGTAKARIATAAGAGADITLAGSVLTLNASKTNEPNKVALYDVPNATAVTSIFFDLSFDGGTQGTAVIGFGKTNDIFTDNNPLINASAAGIFGALRFTVGNSNSNSGVRLGTFSYAAPSPEVFPKTGTINVEVYCNNTALAKSYARGATNYSLPARSYHIYANNNAVNASGSVNLTTTGELAVDQSINAILFAGTSSASNTLKFAVSNIKFGWIPQNVLPVELSAFTGKKVNNGAQLNWTTSSEKDNAYFDVLRASEDGVFRSIDKVSGKGTTNGNSNYQFVDQNPLNGNNYYKIKQVDQNGDSKEYGPVTVGFDLTTSKLAAFVNAGHHLVLTYQAAENANADITIVDLNGKKLISQKVSLTKGLNQAKLDVGALPKGLYVVRVGSKGKGSTAKFIK</sequence>
<dbReference type="Proteomes" id="UP000219281">
    <property type="component" value="Unassembled WGS sequence"/>
</dbReference>
<feature type="chain" id="PRO_5013193894" evidence="1">
    <location>
        <begin position="22"/>
        <end position="466"/>
    </location>
</feature>
<dbReference type="NCBIfam" id="TIGR04183">
    <property type="entry name" value="Por_Secre_tail"/>
    <property type="match status" value="1"/>
</dbReference>
<evidence type="ECO:0000313" key="4">
    <source>
        <dbReference type="Proteomes" id="UP000219281"/>
    </source>
</evidence>
<feature type="signal peptide" evidence="1">
    <location>
        <begin position="1"/>
        <end position="21"/>
    </location>
</feature>
<evidence type="ECO:0000256" key="1">
    <source>
        <dbReference type="SAM" id="SignalP"/>
    </source>
</evidence>
<dbReference type="Pfam" id="PF18962">
    <property type="entry name" value="Por_Secre_tail"/>
    <property type="match status" value="1"/>
</dbReference>
<dbReference type="InterPro" id="IPR013783">
    <property type="entry name" value="Ig-like_fold"/>
</dbReference>